<dbReference type="EMBL" id="MU274944">
    <property type="protein sequence ID" value="KAI0084324.1"/>
    <property type="molecule type" value="Genomic_DNA"/>
</dbReference>
<organism evidence="1 2">
    <name type="scientific">Irpex rosettiformis</name>
    <dbReference type="NCBI Taxonomy" id="378272"/>
    <lineage>
        <taxon>Eukaryota</taxon>
        <taxon>Fungi</taxon>
        <taxon>Dikarya</taxon>
        <taxon>Basidiomycota</taxon>
        <taxon>Agaricomycotina</taxon>
        <taxon>Agaricomycetes</taxon>
        <taxon>Polyporales</taxon>
        <taxon>Irpicaceae</taxon>
        <taxon>Irpex</taxon>
    </lineage>
</organism>
<dbReference type="Proteomes" id="UP001055072">
    <property type="component" value="Unassembled WGS sequence"/>
</dbReference>
<sequence>MSVMVEDFPRSWSPARMSFDPHSWLYILNFIPKFTDIGTTLYDTTDGYAVRTITSFLWDQGDGSYTVIWVVRENIILPQICIGVSLTHDEHHWLAYVPTPQGRRQCSIWQRAQIATVLTYRDIPRVEQALLLTLDSLFVLIPQCFPYYSVVKRRGGLTYFRLIDNIIPAIKLTLSRAINTTMARGSRRFLLPHSTYRTPDLTIYTSSEPDAFWTRIRLSLDIITIKIFLPMRFDSECFEPSRFPFLAVSHEELSVVQASTGSYVGGRDDWMQYYVKKERKKERKKIFVINDMA</sequence>
<protein>
    <submittedName>
        <fullName evidence="1">Uncharacterized protein</fullName>
    </submittedName>
</protein>
<accession>A0ACB8TR81</accession>
<reference evidence="1" key="1">
    <citation type="journal article" date="2021" name="Environ. Microbiol.">
        <title>Gene family expansions and transcriptome signatures uncover fungal adaptations to wood decay.</title>
        <authorList>
            <person name="Hage H."/>
            <person name="Miyauchi S."/>
            <person name="Viragh M."/>
            <person name="Drula E."/>
            <person name="Min B."/>
            <person name="Chaduli D."/>
            <person name="Navarro D."/>
            <person name="Favel A."/>
            <person name="Norest M."/>
            <person name="Lesage-Meessen L."/>
            <person name="Balint B."/>
            <person name="Merenyi Z."/>
            <person name="de Eugenio L."/>
            <person name="Morin E."/>
            <person name="Martinez A.T."/>
            <person name="Baldrian P."/>
            <person name="Stursova M."/>
            <person name="Martinez M.J."/>
            <person name="Novotny C."/>
            <person name="Magnuson J.K."/>
            <person name="Spatafora J.W."/>
            <person name="Maurice S."/>
            <person name="Pangilinan J."/>
            <person name="Andreopoulos W."/>
            <person name="LaButti K."/>
            <person name="Hundley H."/>
            <person name="Na H."/>
            <person name="Kuo A."/>
            <person name="Barry K."/>
            <person name="Lipzen A."/>
            <person name="Henrissat B."/>
            <person name="Riley R."/>
            <person name="Ahrendt S."/>
            <person name="Nagy L.G."/>
            <person name="Grigoriev I.V."/>
            <person name="Martin F."/>
            <person name="Rosso M.N."/>
        </authorList>
    </citation>
    <scope>NUCLEOTIDE SEQUENCE</scope>
    <source>
        <strain evidence="1">CBS 384.51</strain>
    </source>
</reference>
<evidence type="ECO:0000313" key="2">
    <source>
        <dbReference type="Proteomes" id="UP001055072"/>
    </source>
</evidence>
<gene>
    <name evidence="1" type="ORF">BDY19DRAFT_909932</name>
</gene>
<name>A0ACB8TR81_9APHY</name>
<keyword evidence="2" id="KW-1185">Reference proteome</keyword>
<comment type="caution">
    <text evidence="1">The sequence shown here is derived from an EMBL/GenBank/DDBJ whole genome shotgun (WGS) entry which is preliminary data.</text>
</comment>
<evidence type="ECO:0000313" key="1">
    <source>
        <dbReference type="EMBL" id="KAI0084324.1"/>
    </source>
</evidence>
<proteinExistence type="predicted"/>